<dbReference type="GO" id="GO:0016787">
    <property type="term" value="F:hydrolase activity"/>
    <property type="evidence" value="ECO:0007669"/>
    <property type="project" value="UniProtKB-KW"/>
</dbReference>
<dbReference type="PANTHER" id="PTHR47791:SF3">
    <property type="entry name" value="MEIOTICALLY UP-REGULATED GENE 191 PROTEIN"/>
    <property type="match status" value="1"/>
</dbReference>
<keyword evidence="2" id="KW-0378">Hydrolase</keyword>
<evidence type="ECO:0000256" key="1">
    <source>
        <dbReference type="SAM" id="SignalP"/>
    </source>
</evidence>
<proteinExistence type="predicted"/>
<organism evidence="2 3">
    <name type="scientific">Apiospora arundinis</name>
    <dbReference type="NCBI Taxonomy" id="335852"/>
    <lineage>
        <taxon>Eukaryota</taxon>
        <taxon>Fungi</taxon>
        <taxon>Dikarya</taxon>
        <taxon>Ascomycota</taxon>
        <taxon>Pezizomycotina</taxon>
        <taxon>Sordariomycetes</taxon>
        <taxon>Xylariomycetidae</taxon>
        <taxon>Amphisphaeriales</taxon>
        <taxon>Apiosporaceae</taxon>
        <taxon>Apiospora</taxon>
    </lineage>
</organism>
<evidence type="ECO:0000313" key="3">
    <source>
        <dbReference type="Proteomes" id="UP001390339"/>
    </source>
</evidence>
<dbReference type="InterPro" id="IPR053169">
    <property type="entry name" value="MUG_Protein"/>
</dbReference>
<dbReference type="InterPro" id="IPR005198">
    <property type="entry name" value="Glyco_hydro_76"/>
</dbReference>
<dbReference type="Proteomes" id="UP001390339">
    <property type="component" value="Unassembled WGS sequence"/>
</dbReference>
<name>A0ABR2IJK8_9PEZI</name>
<evidence type="ECO:0000313" key="2">
    <source>
        <dbReference type="EMBL" id="KAK8863424.1"/>
    </source>
</evidence>
<dbReference type="Gene3D" id="1.50.10.20">
    <property type="match status" value="1"/>
</dbReference>
<dbReference type="InterPro" id="IPR008928">
    <property type="entry name" value="6-hairpin_glycosidase_sf"/>
</dbReference>
<dbReference type="PANTHER" id="PTHR47791">
    <property type="entry name" value="MEIOTICALLY UP-REGULATED GENE 191 PROTEIN"/>
    <property type="match status" value="1"/>
</dbReference>
<protein>
    <submittedName>
        <fullName evidence="2">Glycoside hydrolase family 76 protein</fullName>
    </submittedName>
</protein>
<keyword evidence="1" id="KW-0732">Signal</keyword>
<accession>A0ABR2IJK8</accession>
<feature type="chain" id="PRO_5047364210" evidence="1">
    <location>
        <begin position="22"/>
        <end position="376"/>
    </location>
</feature>
<feature type="signal peptide" evidence="1">
    <location>
        <begin position="1"/>
        <end position="21"/>
    </location>
</feature>
<keyword evidence="3" id="KW-1185">Reference proteome</keyword>
<dbReference type="Pfam" id="PF03663">
    <property type="entry name" value="Glyco_hydro_76"/>
    <property type="match status" value="1"/>
</dbReference>
<gene>
    <name evidence="2" type="ORF">PGQ11_009659</name>
</gene>
<reference evidence="2 3" key="1">
    <citation type="journal article" date="2024" name="IMA Fungus">
        <title>Apiospora arundinis, a panoply of carbohydrate-active enzymes and secondary metabolites.</title>
        <authorList>
            <person name="Sorensen T."/>
            <person name="Petersen C."/>
            <person name="Muurmann A.T."/>
            <person name="Christiansen J.V."/>
            <person name="Brundto M.L."/>
            <person name="Overgaard C.K."/>
            <person name="Boysen A.T."/>
            <person name="Wollenberg R.D."/>
            <person name="Larsen T.O."/>
            <person name="Sorensen J.L."/>
            <person name="Nielsen K.L."/>
            <person name="Sondergaard T.E."/>
        </authorList>
    </citation>
    <scope>NUCLEOTIDE SEQUENCE [LARGE SCALE GENOMIC DNA]</scope>
    <source>
        <strain evidence="2 3">AAU 773</strain>
    </source>
</reference>
<dbReference type="SUPFAM" id="SSF48208">
    <property type="entry name" value="Six-hairpin glycosidases"/>
    <property type="match status" value="1"/>
</dbReference>
<comment type="caution">
    <text evidence="2">The sequence shown here is derived from an EMBL/GenBank/DDBJ whole genome shotgun (WGS) entry which is preliminary data.</text>
</comment>
<sequence>MRLTRIFWASCLAFLSDVTSGLSVRKNSALQDATKASLNALNTYYDNKTGRWDPTASWWYSAISLENILDYMQVTGSRDYLPQAQHTIDIQRAPIDWWPQGGGDFRADSTDDTAWWALALLRMYELTGNSTYLDIAKEDEAYIYKYWNSSTCRGGVIWSIKDRTYKNAISNELYLELTGALHHLIPNDTYYLNQSLNQWKWFKASGMINAQWLVNDGLLEPDKNDSTMCHNNKDTTWTYNQGVILGGLVELYHATGDTGYLDTACNIADAVIASAKLSPNGILTEPCSSEEDCTDNGWSFKGIFMNRLAKLNKALEESGVDKDRYGGYMRTNEQTMYSHARNGSDFYGGVWQNTFDGADLGKQNSAVMMLIATLGL</sequence>
<dbReference type="EMBL" id="JAPCWZ010000005">
    <property type="protein sequence ID" value="KAK8863424.1"/>
    <property type="molecule type" value="Genomic_DNA"/>
</dbReference>